<dbReference type="Proteomes" id="UP001183817">
    <property type="component" value="Unassembled WGS sequence"/>
</dbReference>
<dbReference type="PANTHER" id="PTHR43877">
    <property type="entry name" value="AMINOALKYLPHOSPHONATE N-ACETYLTRANSFERASE-RELATED-RELATED"/>
    <property type="match status" value="1"/>
</dbReference>
<dbReference type="PROSITE" id="PS51186">
    <property type="entry name" value="GNAT"/>
    <property type="match status" value="1"/>
</dbReference>
<dbReference type="Pfam" id="PF00583">
    <property type="entry name" value="Acetyltransf_1"/>
    <property type="match status" value="1"/>
</dbReference>
<name>A0ABU2BLP7_9MICC</name>
<feature type="domain" description="N-acetyltransferase" evidence="3">
    <location>
        <begin position="14"/>
        <end position="162"/>
    </location>
</feature>
<keyword evidence="5" id="KW-1185">Reference proteome</keyword>
<protein>
    <submittedName>
        <fullName evidence="4">GNAT superfamily N-acetyltransferase</fullName>
    </submittedName>
</protein>
<evidence type="ECO:0000256" key="1">
    <source>
        <dbReference type="ARBA" id="ARBA00022679"/>
    </source>
</evidence>
<dbReference type="InterPro" id="IPR050832">
    <property type="entry name" value="Bact_Acetyltransf"/>
</dbReference>
<proteinExistence type="predicted"/>
<dbReference type="EMBL" id="JAVDYI010000001">
    <property type="protein sequence ID" value="MDR7359560.1"/>
    <property type="molecule type" value="Genomic_DNA"/>
</dbReference>
<dbReference type="InterPro" id="IPR000182">
    <property type="entry name" value="GNAT_dom"/>
</dbReference>
<organism evidence="4 5">
    <name type="scientific">Paeniglutamicibacter sulfureus</name>
    <dbReference type="NCBI Taxonomy" id="43666"/>
    <lineage>
        <taxon>Bacteria</taxon>
        <taxon>Bacillati</taxon>
        <taxon>Actinomycetota</taxon>
        <taxon>Actinomycetes</taxon>
        <taxon>Micrococcales</taxon>
        <taxon>Micrococcaceae</taxon>
        <taxon>Paeniglutamicibacter</taxon>
    </lineage>
</organism>
<evidence type="ECO:0000259" key="3">
    <source>
        <dbReference type="PROSITE" id="PS51186"/>
    </source>
</evidence>
<comment type="caution">
    <text evidence="4">The sequence shown here is derived from an EMBL/GenBank/DDBJ whole genome shotgun (WGS) entry which is preliminary data.</text>
</comment>
<reference evidence="4 5" key="1">
    <citation type="submission" date="2023-07" db="EMBL/GenBank/DDBJ databases">
        <title>Sequencing the genomes of 1000 actinobacteria strains.</title>
        <authorList>
            <person name="Klenk H.-P."/>
        </authorList>
    </citation>
    <scope>NUCLEOTIDE SEQUENCE [LARGE SCALE GENOMIC DNA]</scope>
    <source>
        <strain evidence="4 5">DSM 20167</strain>
    </source>
</reference>
<sequence>MEQRAVLQIDGLEVAVRDAVREDLPALLALLADDPLGATRDSSPDADSAPYLAALAAIDSDPAHRLLVCESAGQVLAMLQLSFIPGLSRRGAWRAQIEAVRTHADFRGRGLGRSFLTWAIEYARNRGCALVQLTTDKSRADAHRFYEGLGFIASHEGMKLVF</sequence>
<keyword evidence="2" id="KW-0012">Acyltransferase</keyword>
<gene>
    <name evidence="4" type="ORF">J2S64_003251</name>
</gene>
<dbReference type="CDD" id="cd04301">
    <property type="entry name" value="NAT_SF"/>
    <property type="match status" value="1"/>
</dbReference>
<evidence type="ECO:0000313" key="5">
    <source>
        <dbReference type="Proteomes" id="UP001183817"/>
    </source>
</evidence>
<accession>A0ABU2BLP7</accession>
<dbReference type="InterPro" id="IPR016181">
    <property type="entry name" value="Acyl_CoA_acyltransferase"/>
</dbReference>
<keyword evidence="1" id="KW-0808">Transferase</keyword>
<evidence type="ECO:0000256" key="2">
    <source>
        <dbReference type="ARBA" id="ARBA00023315"/>
    </source>
</evidence>
<evidence type="ECO:0000313" key="4">
    <source>
        <dbReference type="EMBL" id="MDR7359560.1"/>
    </source>
</evidence>
<dbReference type="RefSeq" id="WP_264269968.1">
    <property type="nucleotide sequence ID" value="NZ_BAAAWO010000001.1"/>
</dbReference>
<dbReference type="SUPFAM" id="SSF55729">
    <property type="entry name" value="Acyl-CoA N-acyltransferases (Nat)"/>
    <property type="match status" value="1"/>
</dbReference>
<dbReference type="PANTHER" id="PTHR43877:SF2">
    <property type="entry name" value="AMINOALKYLPHOSPHONATE N-ACETYLTRANSFERASE-RELATED"/>
    <property type="match status" value="1"/>
</dbReference>
<dbReference type="Gene3D" id="3.40.630.30">
    <property type="match status" value="1"/>
</dbReference>